<dbReference type="FunFam" id="3.30.70.270:FF:000001">
    <property type="entry name" value="Diguanylate cyclase domain protein"/>
    <property type="match status" value="1"/>
</dbReference>
<evidence type="ECO:0000313" key="2">
    <source>
        <dbReference type="EMBL" id="ASV70070.1"/>
    </source>
</evidence>
<sequence length="484" mass="55497">MNELTEVLSSYVLFKGKINELYDEKLHYTELFAFVERFSFHRILKLDVLLSEMLKILDRLYPSFQYYLLLTHDYEEINQLPVRDLDYQEENSLALEAYVSGEVTIEQTSTDIVLYAPFLGSQGVYGVLQVITKGIYAIPKADQKYFGLIAKMTGAIIENIQLHQQSQQLIGDLQFINETSQQLNADLRFTETIHFMTEQIKKSFHAEEVGFFLSQDGEKWTPLSGSTSFFFAKKSKAFVTYVQKLMLEKKDALFIGDLTIPYMKASYRSLMAVPMGNLGDMWGFVVILHPMPYYFPFDSFKLLQALIHHTTLAFKNSLLREELEKLVVTDHLTQLFSRSYLDNQVEHSLKSDEKGVLILIDIDDFKMINDEYGHQVGDDILIQVADIIIHHIRASDVGARWGGEELAIYLPNVDAKIGVSIARRLKEKVSRLTSPNVSISCGVSHWKANEEESYATLFHRADVALYEAKNAGKNKVVFLEKDRD</sequence>
<dbReference type="SUPFAM" id="SSF55073">
    <property type="entry name" value="Nucleotide cyclase"/>
    <property type="match status" value="1"/>
</dbReference>
<dbReference type="KEGG" id="bko:CKF48_16215"/>
<dbReference type="SUPFAM" id="SSF55781">
    <property type="entry name" value="GAF domain-like"/>
    <property type="match status" value="2"/>
</dbReference>
<reference evidence="2 3" key="1">
    <citation type="submission" date="2017-08" db="EMBL/GenBank/DDBJ databases">
        <title>Complete Genome Sequence of Bacillus kochii Oregon-R-modENCODE STRAIN BDGP4, isolated from Drosophila melanogaster gut.</title>
        <authorList>
            <person name="Wan K.H."/>
            <person name="Yu C."/>
            <person name="Park S."/>
            <person name="Hammonds A.S."/>
            <person name="Booth B.W."/>
            <person name="Celniker S.E."/>
        </authorList>
    </citation>
    <scope>NUCLEOTIDE SEQUENCE [LARGE SCALE GENOMIC DNA]</scope>
    <source>
        <strain evidence="2 3">BDGP4</strain>
    </source>
</reference>
<dbReference type="InterPro" id="IPR050469">
    <property type="entry name" value="Diguanylate_Cyclase"/>
</dbReference>
<dbReference type="InterPro" id="IPR029787">
    <property type="entry name" value="Nucleotide_cyclase"/>
</dbReference>
<dbReference type="GO" id="GO:1902201">
    <property type="term" value="P:negative regulation of bacterial-type flagellum-dependent cell motility"/>
    <property type="evidence" value="ECO:0007669"/>
    <property type="project" value="TreeGrafter"/>
</dbReference>
<name>A0A248TPP5_9BACI</name>
<feature type="domain" description="GGDEF" evidence="1">
    <location>
        <begin position="353"/>
        <end position="481"/>
    </location>
</feature>
<dbReference type="PANTHER" id="PTHR45138">
    <property type="entry name" value="REGULATORY COMPONENTS OF SENSORY TRANSDUCTION SYSTEM"/>
    <property type="match status" value="1"/>
</dbReference>
<dbReference type="Pfam" id="PF00990">
    <property type="entry name" value="GGDEF"/>
    <property type="match status" value="1"/>
</dbReference>
<keyword evidence="3" id="KW-1185">Reference proteome</keyword>
<dbReference type="Proteomes" id="UP000215137">
    <property type="component" value="Chromosome"/>
</dbReference>
<evidence type="ECO:0000259" key="1">
    <source>
        <dbReference type="PROSITE" id="PS50887"/>
    </source>
</evidence>
<evidence type="ECO:0000313" key="3">
    <source>
        <dbReference type="Proteomes" id="UP000215137"/>
    </source>
</evidence>
<dbReference type="AlphaFoldDB" id="A0A248TPP5"/>
<dbReference type="GO" id="GO:0043709">
    <property type="term" value="P:cell adhesion involved in single-species biofilm formation"/>
    <property type="evidence" value="ECO:0007669"/>
    <property type="project" value="TreeGrafter"/>
</dbReference>
<dbReference type="EMBL" id="CP022983">
    <property type="protein sequence ID" value="ASV70070.1"/>
    <property type="molecule type" value="Genomic_DNA"/>
</dbReference>
<dbReference type="PANTHER" id="PTHR45138:SF9">
    <property type="entry name" value="DIGUANYLATE CYCLASE DGCM-RELATED"/>
    <property type="match status" value="1"/>
</dbReference>
<organism evidence="2 3">
    <name type="scientific">Cytobacillus kochii</name>
    <dbReference type="NCBI Taxonomy" id="859143"/>
    <lineage>
        <taxon>Bacteria</taxon>
        <taxon>Bacillati</taxon>
        <taxon>Bacillota</taxon>
        <taxon>Bacilli</taxon>
        <taxon>Bacillales</taxon>
        <taxon>Bacillaceae</taxon>
        <taxon>Cytobacillus</taxon>
    </lineage>
</organism>
<accession>A0A248TPP5</accession>
<dbReference type="PROSITE" id="PS50887">
    <property type="entry name" value="GGDEF"/>
    <property type="match status" value="1"/>
</dbReference>
<dbReference type="OrthoDB" id="9759607at2"/>
<dbReference type="InterPro" id="IPR029016">
    <property type="entry name" value="GAF-like_dom_sf"/>
</dbReference>
<gene>
    <name evidence="2" type="ORF">CKF48_16215</name>
</gene>
<dbReference type="Gene3D" id="3.30.70.270">
    <property type="match status" value="1"/>
</dbReference>
<dbReference type="Gene3D" id="3.30.450.40">
    <property type="match status" value="1"/>
</dbReference>
<dbReference type="GO" id="GO:0005886">
    <property type="term" value="C:plasma membrane"/>
    <property type="evidence" value="ECO:0007669"/>
    <property type="project" value="TreeGrafter"/>
</dbReference>
<dbReference type="InterPro" id="IPR043128">
    <property type="entry name" value="Rev_trsase/Diguanyl_cyclase"/>
</dbReference>
<dbReference type="InterPro" id="IPR000160">
    <property type="entry name" value="GGDEF_dom"/>
</dbReference>
<dbReference type="CDD" id="cd01949">
    <property type="entry name" value="GGDEF"/>
    <property type="match status" value="1"/>
</dbReference>
<protein>
    <recommendedName>
        <fullName evidence="1">GGDEF domain-containing protein</fullName>
    </recommendedName>
</protein>
<dbReference type="SMART" id="SM00267">
    <property type="entry name" value="GGDEF"/>
    <property type="match status" value="1"/>
</dbReference>
<dbReference type="NCBIfam" id="TIGR00254">
    <property type="entry name" value="GGDEF"/>
    <property type="match status" value="1"/>
</dbReference>
<dbReference type="GO" id="GO:0052621">
    <property type="term" value="F:diguanylate cyclase activity"/>
    <property type="evidence" value="ECO:0007669"/>
    <property type="project" value="TreeGrafter"/>
</dbReference>
<proteinExistence type="predicted"/>